<proteinExistence type="predicted"/>
<evidence type="ECO:0000313" key="1">
    <source>
        <dbReference type="EMBL" id="RQH30650.1"/>
    </source>
</evidence>
<sequence>MAHTFILESGQWSIEGNWLERNGMLITVKGKTIVTWDRTDWFSMVTKLIFPSQDREDIILQYRGRLDSDERHYTFLLQHSELGKIEGEGWLGINSIIQRYWVLGNDVQRRSGFETLLRLDQERYYFTGGILSGVSLNSAMEATIERQPD</sequence>
<dbReference type="OrthoDB" id="2087343at2"/>
<dbReference type="EMBL" id="RCBY01000176">
    <property type="protein sequence ID" value="RQH30650.1"/>
    <property type="molecule type" value="Genomic_DNA"/>
</dbReference>
<dbReference type="RefSeq" id="WP_124155288.1">
    <property type="nucleotide sequence ID" value="NZ_CAWOLW010000086.1"/>
</dbReference>
<dbReference type="AlphaFoldDB" id="A0A3N6P6X3"/>
<dbReference type="Proteomes" id="UP000269154">
    <property type="component" value="Unassembled WGS sequence"/>
</dbReference>
<name>A0A3N6P6X3_9CYAN</name>
<keyword evidence="2" id="KW-1185">Reference proteome</keyword>
<accession>A0A3N6P6X3</accession>
<reference evidence="1 2" key="1">
    <citation type="journal article" date="2018" name="ACS Chem. Biol.">
        <title>Ketoreductase domain dysfunction expands chemodiversity: malyngamide biosynthesis in the cyanobacterium Okeania hirsuta.</title>
        <authorList>
            <person name="Moss N.A."/>
            <person name="Leao T."/>
            <person name="Rankin M."/>
            <person name="McCullough T.M."/>
            <person name="Qu P."/>
            <person name="Korobeynikov A."/>
            <person name="Smith J.L."/>
            <person name="Gerwick L."/>
            <person name="Gerwick W.H."/>
        </authorList>
    </citation>
    <scope>NUCLEOTIDE SEQUENCE [LARGE SCALE GENOMIC DNA]</scope>
    <source>
        <strain evidence="1 2">PAB10Feb10-1</strain>
    </source>
</reference>
<gene>
    <name evidence="1" type="ORF">D5R40_23825</name>
</gene>
<protein>
    <submittedName>
        <fullName evidence="1">Uncharacterized protein</fullName>
    </submittedName>
</protein>
<organism evidence="1 2">
    <name type="scientific">Okeania hirsuta</name>
    <dbReference type="NCBI Taxonomy" id="1458930"/>
    <lineage>
        <taxon>Bacteria</taxon>
        <taxon>Bacillati</taxon>
        <taxon>Cyanobacteriota</taxon>
        <taxon>Cyanophyceae</taxon>
        <taxon>Oscillatoriophycideae</taxon>
        <taxon>Oscillatoriales</taxon>
        <taxon>Microcoleaceae</taxon>
        <taxon>Okeania</taxon>
    </lineage>
</organism>
<comment type="caution">
    <text evidence="1">The sequence shown here is derived from an EMBL/GenBank/DDBJ whole genome shotgun (WGS) entry which is preliminary data.</text>
</comment>
<evidence type="ECO:0000313" key="2">
    <source>
        <dbReference type="Proteomes" id="UP000269154"/>
    </source>
</evidence>